<dbReference type="PANTHER" id="PTHR37314:SF4">
    <property type="entry name" value="UPF0700 TRANSMEMBRANE PROTEIN YOAK"/>
    <property type="match status" value="1"/>
</dbReference>
<feature type="transmembrane region" description="Helical" evidence="1">
    <location>
        <begin position="42"/>
        <end position="59"/>
    </location>
</feature>
<dbReference type="EMBL" id="JAKXMK010000004">
    <property type="protein sequence ID" value="MCH6165116.1"/>
    <property type="molecule type" value="Genomic_DNA"/>
</dbReference>
<sequence>MADTTPSRPGLGPGNPLIPALVTLTVATGMVDALSYLELDRVFVANMTGNIVFIAFALVDAANFSVVASLVALAAFMVGSIIGGQLGHRLTQRTRLFVAFTGVEVVLLLVAILVTLLPTTDPTVHRYGLIVLLATAMGVQNAGVRKLAVPNLTTTVLTMAVTGIAADGRVAGGTDSKVGIRGLSIAAMLGGALLGAFLIEQRLVTLCVGVATALVALSCALVITRR</sequence>
<dbReference type="InterPro" id="IPR010699">
    <property type="entry name" value="DUF1275"/>
</dbReference>
<evidence type="ECO:0000313" key="3">
    <source>
        <dbReference type="Proteomes" id="UP001299970"/>
    </source>
</evidence>
<feature type="transmembrane region" description="Helical" evidence="1">
    <location>
        <begin position="65"/>
        <end position="84"/>
    </location>
</feature>
<evidence type="ECO:0000313" key="2">
    <source>
        <dbReference type="EMBL" id="MCH6165116.1"/>
    </source>
</evidence>
<keyword evidence="3" id="KW-1185">Reference proteome</keyword>
<keyword evidence="1" id="KW-0472">Membrane</keyword>
<accession>A0ABS9T9F5</accession>
<keyword evidence="1" id="KW-1133">Transmembrane helix</keyword>
<feature type="transmembrane region" description="Helical" evidence="1">
    <location>
        <begin position="178"/>
        <end position="197"/>
    </location>
</feature>
<feature type="transmembrane region" description="Helical" evidence="1">
    <location>
        <begin position="203"/>
        <end position="223"/>
    </location>
</feature>
<dbReference type="Pfam" id="PF06912">
    <property type="entry name" value="DUF1275"/>
    <property type="match status" value="1"/>
</dbReference>
<dbReference type="Proteomes" id="UP001299970">
    <property type="component" value="Unassembled WGS sequence"/>
</dbReference>
<organism evidence="2 3">
    <name type="scientific">Pseudonocardia alaniniphila</name>
    <dbReference type="NCBI Taxonomy" id="75291"/>
    <lineage>
        <taxon>Bacteria</taxon>
        <taxon>Bacillati</taxon>
        <taxon>Actinomycetota</taxon>
        <taxon>Actinomycetes</taxon>
        <taxon>Pseudonocardiales</taxon>
        <taxon>Pseudonocardiaceae</taxon>
        <taxon>Pseudonocardia</taxon>
    </lineage>
</organism>
<keyword evidence="1" id="KW-0812">Transmembrane</keyword>
<feature type="transmembrane region" description="Helical" evidence="1">
    <location>
        <begin position="147"/>
        <end position="166"/>
    </location>
</feature>
<reference evidence="2 3" key="1">
    <citation type="submission" date="2022-03" db="EMBL/GenBank/DDBJ databases">
        <title>Pseudonocardia alaer sp. nov., a novel actinomycete isolated from reed forest soil.</title>
        <authorList>
            <person name="Wang L."/>
        </authorList>
    </citation>
    <scope>NUCLEOTIDE SEQUENCE [LARGE SCALE GENOMIC DNA]</scope>
    <source>
        <strain evidence="2 3">Y-16303</strain>
    </source>
</reference>
<dbReference type="PANTHER" id="PTHR37314">
    <property type="entry name" value="SLR0142 PROTEIN"/>
    <property type="match status" value="1"/>
</dbReference>
<comment type="caution">
    <text evidence="2">The sequence shown here is derived from an EMBL/GenBank/DDBJ whole genome shotgun (WGS) entry which is preliminary data.</text>
</comment>
<proteinExistence type="predicted"/>
<gene>
    <name evidence="2" type="ORF">MMF94_05420</name>
</gene>
<feature type="transmembrane region" description="Helical" evidence="1">
    <location>
        <begin position="17"/>
        <end position="35"/>
    </location>
</feature>
<evidence type="ECO:0000256" key="1">
    <source>
        <dbReference type="SAM" id="Phobius"/>
    </source>
</evidence>
<feature type="transmembrane region" description="Helical" evidence="1">
    <location>
        <begin position="96"/>
        <end position="117"/>
    </location>
</feature>
<dbReference type="RefSeq" id="WP_241035151.1">
    <property type="nucleotide sequence ID" value="NZ_BAAAJF010000018.1"/>
</dbReference>
<name>A0ABS9T9F5_9PSEU</name>
<protein>
    <submittedName>
        <fullName evidence="2">DUF1275 domain-containing protein</fullName>
    </submittedName>
</protein>